<reference evidence="8 9" key="1">
    <citation type="submission" date="2016-02" db="EMBL/GenBank/DDBJ databases">
        <title>Genome sequence of Halalkalicoccus paucihalophilus DSM 24557.</title>
        <authorList>
            <person name="Poehlein A."/>
            <person name="Daniel R."/>
        </authorList>
    </citation>
    <scope>NUCLEOTIDE SEQUENCE [LARGE SCALE GENOMIC DNA]</scope>
    <source>
        <strain evidence="8 9">DSM 24557</strain>
    </source>
</reference>
<dbReference type="EC" id="1.14.-.-" evidence="8"/>
<dbReference type="InterPro" id="IPR001128">
    <property type="entry name" value="Cyt_P450"/>
</dbReference>
<evidence type="ECO:0000256" key="4">
    <source>
        <dbReference type="ARBA" id="ARBA00023002"/>
    </source>
</evidence>
<comment type="caution">
    <text evidence="8">The sequence shown here is derived from an EMBL/GenBank/DDBJ whole genome shotgun (WGS) entry which is preliminary data.</text>
</comment>
<dbReference type="InterPro" id="IPR002401">
    <property type="entry name" value="Cyt_P450_E_grp-I"/>
</dbReference>
<sequence>MRELSQPAFDMRRLAGLDSMMVERTRDAIAGWTDGDVRNVEREMARLTVGIIVEAMFGADLGEARTRRVQENLEPLGRRFEPDPIRFLLPDWLPTPETRSYRSSIRELEAVIDGIVAERRGEEGEDLLAILLRAERSGAIPEERVRDELMTMLLAGHDTTALSLTYTWFLLSEHPEVERRFHEELDTVLGGASPTAAEARKLDYTNRVLTEAMRLYPPVYTLFRETVTPMDLAGYDVPAGSLLMLPQWGVHRDPRWYDDPEEFDPDRWLPERAEKRHRFAYFPFGGGSRSCIGRQFSLLEATLILATVGREYRLERVGEGPLDLRPSLTMHPADGMAMRVHRR</sequence>
<gene>
    <name evidence="8" type="ORF">HAPAU_09130</name>
</gene>
<dbReference type="AlphaFoldDB" id="A0A151AHC7"/>
<evidence type="ECO:0000256" key="5">
    <source>
        <dbReference type="ARBA" id="ARBA00023004"/>
    </source>
</evidence>
<comment type="similarity">
    <text evidence="1 7">Belongs to the cytochrome P450 family.</text>
</comment>
<dbReference type="Proteomes" id="UP000075321">
    <property type="component" value="Unassembled WGS sequence"/>
</dbReference>
<dbReference type="InterPro" id="IPR036396">
    <property type="entry name" value="Cyt_P450_sf"/>
</dbReference>
<dbReference type="InterPro" id="IPR017972">
    <property type="entry name" value="Cyt_P450_CS"/>
</dbReference>
<dbReference type="PROSITE" id="PS00086">
    <property type="entry name" value="CYTOCHROME_P450"/>
    <property type="match status" value="1"/>
</dbReference>
<evidence type="ECO:0000313" key="8">
    <source>
        <dbReference type="EMBL" id="KYH27024.1"/>
    </source>
</evidence>
<dbReference type="GO" id="GO:0016705">
    <property type="term" value="F:oxidoreductase activity, acting on paired donors, with incorporation or reduction of molecular oxygen"/>
    <property type="evidence" value="ECO:0007669"/>
    <property type="project" value="InterPro"/>
</dbReference>
<dbReference type="PANTHER" id="PTHR24291:SF50">
    <property type="entry name" value="BIFUNCTIONAL ALBAFLAVENONE MONOOXYGENASE_TERPENE SYNTHASE"/>
    <property type="match status" value="1"/>
</dbReference>
<dbReference type="GO" id="GO:0004497">
    <property type="term" value="F:monooxygenase activity"/>
    <property type="evidence" value="ECO:0007669"/>
    <property type="project" value="UniProtKB-KW"/>
</dbReference>
<dbReference type="PRINTS" id="PR00463">
    <property type="entry name" value="EP450I"/>
</dbReference>
<dbReference type="PANTHER" id="PTHR24291">
    <property type="entry name" value="CYTOCHROME P450 FAMILY 4"/>
    <property type="match status" value="1"/>
</dbReference>
<keyword evidence="6 7" id="KW-0503">Monooxygenase</keyword>
<protein>
    <submittedName>
        <fullName evidence="8">Cytochrome P450 119</fullName>
        <ecNumber evidence="8">1.14.-.-</ecNumber>
    </submittedName>
</protein>
<dbReference type="GO" id="GO:0005506">
    <property type="term" value="F:iron ion binding"/>
    <property type="evidence" value="ECO:0007669"/>
    <property type="project" value="InterPro"/>
</dbReference>
<evidence type="ECO:0000256" key="2">
    <source>
        <dbReference type="ARBA" id="ARBA00022617"/>
    </source>
</evidence>
<evidence type="ECO:0000256" key="3">
    <source>
        <dbReference type="ARBA" id="ARBA00022723"/>
    </source>
</evidence>
<organism evidence="8 9">
    <name type="scientific">Halalkalicoccus paucihalophilus</name>
    <dbReference type="NCBI Taxonomy" id="1008153"/>
    <lineage>
        <taxon>Archaea</taxon>
        <taxon>Methanobacteriati</taxon>
        <taxon>Methanobacteriota</taxon>
        <taxon>Stenosarchaea group</taxon>
        <taxon>Halobacteria</taxon>
        <taxon>Halobacteriales</taxon>
        <taxon>Halococcaceae</taxon>
        <taxon>Halalkalicoccus</taxon>
    </lineage>
</organism>
<dbReference type="Gene3D" id="1.10.630.10">
    <property type="entry name" value="Cytochrome P450"/>
    <property type="match status" value="1"/>
</dbReference>
<keyword evidence="2 7" id="KW-0349">Heme</keyword>
<evidence type="ECO:0000256" key="6">
    <source>
        <dbReference type="ARBA" id="ARBA00023033"/>
    </source>
</evidence>
<dbReference type="PATRIC" id="fig|1008153.3.peg.919"/>
<dbReference type="EMBL" id="LTAZ01000003">
    <property type="protein sequence ID" value="KYH27024.1"/>
    <property type="molecule type" value="Genomic_DNA"/>
</dbReference>
<dbReference type="PRINTS" id="PR00385">
    <property type="entry name" value="P450"/>
</dbReference>
<dbReference type="InterPro" id="IPR050196">
    <property type="entry name" value="Cytochrome_P450_Monoox"/>
</dbReference>
<evidence type="ECO:0000256" key="7">
    <source>
        <dbReference type="RuleBase" id="RU000461"/>
    </source>
</evidence>
<keyword evidence="3 7" id="KW-0479">Metal-binding</keyword>
<evidence type="ECO:0000313" key="9">
    <source>
        <dbReference type="Proteomes" id="UP000075321"/>
    </source>
</evidence>
<keyword evidence="5 7" id="KW-0408">Iron</keyword>
<evidence type="ECO:0000256" key="1">
    <source>
        <dbReference type="ARBA" id="ARBA00010617"/>
    </source>
</evidence>
<keyword evidence="9" id="KW-1185">Reference proteome</keyword>
<dbReference type="Pfam" id="PF00067">
    <property type="entry name" value="p450"/>
    <property type="match status" value="1"/>
</dbReference>
<name>A0A151AHC7_9EURY</name>
<proteinExistence type="inferred from homology"/>
<dbReference type="GO" id="GO:0020037">
    <property type="term" value="F:heme binding"/>
    <property type="evidence" value="ECO:0007669"/>
    <property type="project" value="InterPro"/>
</dbReference>
<accession>A0A151AHC7</accession>
<dbReference type="SUPFAM" id="SSF48264">
    <property type="entry name" value="Cytochrome P450"/>
    <property type="match status" value="1"/>
</dbReference>
<keyword evidence="4 7" id="KW-0560">Oxidoreductase</keyword>